<dbReference type="PROSITE" id="PS51365">
    <property type="entry name" value="RENAL_DIPEPTIDASE_2"/>
    <property type="match status" value="1"/>
</dbReference>
<organism evidence="1 2">
    <name type="scientific">Alicyclobacillus cellulosilyticus</name>
    <dbReference type="NCBI Taxonomy" id="1003997"/>
    <lineage>
        <taxon>Bacteria</taxon>
        <taxon>Bacillati</taxon>
        <taxon>Bacillota</taxon>
        <taxon>Bacilli</taxon>
        <taxon>Bacillales</taxon>
        <taxon>Alicyclobacillaceae</taxon>
        <taxon>Alicyclobacillus</taxon>
    </lineage>
</organism>
<reference evidence="1" key="1">
    <citation type="journal article" date="2014" name="Int. J. Syst. Evol. Microbiol.">
        <title>Complete genome sequence of Corynebacterium casei LMG S-19264T (=DSM 44701T), isolated from a smear-ripened cheese.</title>
        <authorList>
            <consortium name="US DOE Joint Genome Institute (JGI-PGF)"/>
            <person name="Walter F."/>
            <person name="Albersmeier A."/>
            <person name="Kalinowski J."/>
            <person name="Ruckert C."/>
        </authorList>
    </citation>
    <scope>NUCLEOTIDE SEQUENCE</scope>
    <source>
        <strain evidence="1">JCM 18487</strain>
    </source>
</reference>
<dbReference type="AlphaFoldDB" id="A0A917NJ43"/>
<dbReference type="InterPro" id="IPR008257">
    <property type="entry name" value="Pept_M19"/>
</dbReference>
<dbReference type="SUPFAM" id="SSF51556">
    <property type="entry name" value="Metallo-dependent hydrolases"/>
    <property type="match status" value="1"/>
</dbReference>
<keyword evidence="2" id="KW-1185">Reference proteome</keyword>
<sequence>MYAVADAHVDALWRMVTAGGDLEPALASSPERLRQGGVALQVFALYASAGLPPHAQWDQVLEELDYYYAAFVAQAGVTPVVSAADLSAGAKTGLRGVLALEGAGCLAGQTWRLRTLHRLGVRGLGLTWNWANDLADGCLEARGAGLTSRGREVIREARRLGMWVDLAHLSEAGIRDVFRMLDGPVMASHANARSVHPHPRNLTDDVLREVFARGGFVGVTFEASFVTAERSPGPAALFRHIDHMLSLGGEDNVGFGSDFDGLSRPLPGLATAADYAAFARQIAARYGHALAEKLLIGNLMRFLRSALPSADLRDSSSP</sequence>
<name>A0A917NJ43_9BACL</name>
<dbReference type="PANTHER" id="PTHR10443:SF12">
    <property type="entry name" value="DIPEPTIDASE"/>
    <property type="match status" value="1"/>
</dbReference>
<dbReference type="GO" id="GO:0070573">
    <property type="term" value="F:metallodipeptidase activity"/>
    <property type="evidence" value="ECO:0007669"/>
    <property type="project" value="InterPro"/>
</dbReference>
<accession>A0A917NJ43</accession>
<dbReference type="Proteomes" id="UP000637695">
    <property type="component" value="Unassembled WGS sequence"/>
</dbReference>
<dbReference type="EMBL" id="BMOY01000015">
    <property type="protein sequence ID" value="GGJ04476.1"/>
    <property type="molecule type" value="Genomic_DNA"/>
</dbReference>
<dbReference type="PANTHER" id="PTHR10443">
    <property type="entry name" value="MICROSOMAL DIPEPTIDASE"/>
    <property type="match status" value="1"/>
</dbReference>
<dbReference type="Gene3D" id="3.20.20.140">
    <property type="entry name" value="Metal-dependent hydrolases"/>
    <property type="match status" value="1"/>
</dbReference>
<dbReference type="InterPro" id="IPR032466">
    <property type="entry name" value="Metal_Hydrolase"/>
</dbReference>
<gene>
    <name evidence="1" type="ORF">GCM10010885_12090</name>
</gene>
<proteinExistence type="predicted"/>
<comment type="caution">
    <text evidence="1">The sequence shown here is derived from an EMBL/GenBank/DDBJ whole genome shotgun (WGS) entry which is preliminary data.</text>
</comment>
<dbReference type="GO" id="GO:0006508">
    <property type="term" value="P:proteolysis"/>
    <property type="evidence" value="ECO:0007669"/>
    <property type="project" value="InterPro"/>
</dbReference>
<dbReference type="RefSeq" id="WP_229776507.1">
    <property type="nucleotide sequence ID" value="NZ_BMOY01000015.1"/>
</dbReference>
<dbReference type="Pfam" id="PF01244">
    <property type="entry name" value="Peptidase_M19"/>
    <property type="match status" value="1"/>
</dbReference>
<protein>
    <submittedName>
        <fullName evidence="1">Diguanylate cyclase</fullName>
    </submittedName>
</protein>
<reference evidence="1" key="2">
    <citation type="submission" date="2020-09" db="EMBL/GenBank/DDBJ databases">
        <authorList>
            <person name="Sun Q."/>
            <person name="Ohkuma M."/>
        </authorList>
    </citation>
    <scope>NUCLEOTIDE SEQUENCE</scope>
    <source>
        <strain evidence="1">JCM 18487</strain>
    </source>
</reference>
<evidence type="ECO:0000313" key="1">
    <source>
        <dbReference type="EMBL" id="GGJ04476.1"/>
    </source>
</evidence>
<evidence type="ECO:0000313" key="2">
    <source>
        <dbReference type="Proteomes" id="UP000637695"/>
    </source>
</evidence>